<name>A0ABT7AFG6_9HYPH</name>
<accession>A0ABT7AFG6</accession>
<dbReference type="SUPFAM" id="SSF53335">
    <property type="entry name" value="S-adenosyl-L-methionine-dependent methyltransferases"/>
    <property type="match status" value="1"/>
</dbReference>
<dbReference type="InterPro" id="IPR050508">
    <property type="entry name" value="Methyltransf_Superfamily"/>
</dbReference>
<dbReference type="CDD" id="cd02440">
    <property type="entry name" value="AdoMet_MTases"/>
    <property type="match status" value="1"/>
</dbReference>
<protein>
    <submittedName>
        <fullName evidence="2">Class I SAM-dependent methyltransferase</fullName>
        <ecNumber evidence="2">2.1.-.-</ecNumber>
    </submittedName>
</protein>
<proteinExistence type="predicted"/>
<dbReference type="RefSeq" id="WP_283740116.1">
    <property type="nucleotide sequence ID" value="NZ_JASJEV010000004.1"/>
</dbReference>
<feature type="domain" description="Methyltransferase type 11" evidence="1">
    <location>
        <begin position="52"/>
        <end position="147"/>
    </location>
</feature>
<evidence type="ECO:0000259" key="1">
    <source>
        <dbReference type="Pfam" id="PF08241"/>
    </source>
</evidence>
<dbReference type="Pfam" id="PF08241">
    <property type="entry name" value="Methyltransf_11"/>
    <property type="match status" value="1"/>
</dbReference>
<dbReference type="GO" id="GO:0008168">
    <property type="term" value="F:methyltransferase activity"/>
    <property type="evidence" value="ECO:0007669"/>
    <property type="project" value="UniProtKB-KW"/>
</dbReference>
<dbReference type="EMBL" id="JASJEV010000004">
    <property type="protein sequence ID" value="MDJ1158115.1"/>
    <property type="molecule type" value="Genomic_DNA"/>
</dbReference>
<dbReference type="InterPro" id="IPR013216">
    <property type="entry name" value="Methyltransf_11"/>
</dbReference>
<evidence type="ECO:0000313" key="3">
    <source>
        <dbReference type="Proteomes" id="UP001321492"/>
    </source>
</evidence>
<organism evidence="2 3">
    <name type="scientific">Chelatococcus albus</name>
    <dbReference type="NCBI Taxonomy" id="3047466"/>
    <lineage>
        <taxon>Bacteria</taxon>
        <taxon>Pseudomonadati</taxon>
        <taxon>Pseudomonadota</taxon>
        <taxon>Alphaproteobacteria</taxon>
        <taxon>Hyphomicrobiales</taxon>
        <taxon>Chelatococcaceae</taxon>
        <taxon>Chelatococcus</taxon>
    </lineage>
</organism>
<dbReference type="PANTHER" id="PTHR42912:SF80">
    <property type="entry name" value="METHYLTRANSFERASE DOMAIN-CONTAINING PROTEIN"/>
    <property type="match status" value="1"/>
</dbReference>
<sequence length="217" mass="23221">MTGAQAAGPDTVHMRKAYARWAPVYDLVYERLTAPARREAVAAALACGPDVLEVGVGTGLSLGDYPDHARVSGVDLSEDMLRRAAEKVVRQNLRHVAMLAVMDACRLGLPDARFDAVVAQFVITLVPDPEAALDEFARVLRPGGEIVLANHFGAAGGPLAEVEEAVAPLAAKVGWSSAFKVARIAAWAERRKDLQLISVKPVFPGGFFKVARLRKQG</sequence>
<dbReference type="EC" id="2.1.-.-" evidence="2"/>
<reference evidence="2 3" key="1">
    <citation type="submission" date="2023-05" db="EMBL/GenBank/DDBJ databases">
        <title>Chelatococcus sp. nov., a moderately thermophilic bacterium isolated from hot spring microbial mat.</title>
        <authorList>
            <person name="Hu C.-J."/>
            <person name="Li W.-J."/>
        </authorList>
    </citation>
    <scope>NUCLEOTIDE SEQUENCE [LARGE SCALE GENOMIC DNA]</scope>
    <source>
        <strain evidence="2 3">SYSU G07232</strain>
    </source>
</reference>
<dbReference type="Proteomes" id="UP001321492">
    <property type="component" value="Unassembled WGS sequence"/>
</dbReference>
<keyword evidence="2" id="KW-0808">Transferase</keyword>
<evidence type="ECO:0000313" key="2">
    <source>
        <dbReference type="EMBL" id="MDJ1158115.1"/>
    </source>
</evidence>
<keyword evidence="2" id="KW-0489">Methyltransferase</keyword>
<keyword evidence="3" id="KW-1185">Reference proteome</keyword>
<dbReference type="GO" id="GO:0032259">
    <property type="term" value="P:methylation"/>
    <property type="evidence" value="ECO:0007669"/>
    <property type="project" value="UniProtKB-KW"/>
</dbReference>
<dbReference type="PANTHER" id="PTHR42912">
    <property type="entry name" value="METHYLTRANSFERASE"/>
    <property type="match status" value="1"/>
</dbReference>
<gene>
    <name evidence="2" type="ORF">QNA08_07710</name>
</gene>
<dbReference type="InterPro" id="IPR029063">
    <property type="entry name" value="SAM-dependent_MTases_sf"/>
</dbReference>
<comment type="caution">
    <text evidence="2">The sequence shown here is derived from an EMBL/GenBank/DDBJ whole genome shotgun (WGS) entry which is preliminary data.</text>
</comment>
<dbReference type="Gene3D" id="3.40.50.150">
    <property type="entry name" value="Vaccinia Virus protein VP39"/>
    <property type="match status" value="1"/>
</dbReference>